<dbReference type="InterPro" id="IPR001054">
    <property type="entry name" value="A/G_cyclase"/>
</dbReference>
<dbReference type="GeneID" id="68108030"/>
<dbReference type="OrthoDB" id="60033at2759"/>
<proteinExistence type="predicted"/>
<evidence type="ECO:0000313" key="2">
    <source>
        <dbReference type="EMBL" id="KAF0984913.1"/>
    </source>
</evidence>
<dbReference type="Gene3D" id="3.30.70.1230">
    <property type="entry name" value="Nucleotide cyclase"/>
    <property type="match status" value="1"/>
</dbReference>
<dbReference type="PANTHER" id="PTHR47455:SF1">
    <property type="entry name" value="GUANYLATE CYCLASE DOMAIN-CONTAINING PROTEIN"/>
    <property type="match status" value="1"/>
</dbReference>
<dbReference type="SUPFAM" id="SSF55073">
    <property type="entry name" value="Nucleotide cyclase"/>
    <property type="match status" value="1"/>
</dbReference>
<evidence type="ECO:0000313" key="3">
    <source>
        <dbReference type="Proteomes" id="UP000444721"/>
    </source>
</evidence>
<gene>
    <name evidence="2" type="ORF">FDP41_000812</name>
</gene>
<protein>
    <recommendedName>
        <fullName evidence="1">Guanylate cyclase domain-containing protein</fullName>
    </recommendedName>
</protein>
<dbReference type="PANTHER" id="PTHR47455">
    <property type="entry name" value="ADENYLYL CYCLASE BETA"/>
    <property type="match status" value="1"/>
</dbReference>
<dbReference type="AlphaFoldDB" id="A0A6A5C3D5"/>
<dbReference type="EMBL" id="VFQX01000002">
    <property type="protein sequence ID" value="KAF0984913.1"/>
    <property type="molecule type" value="Genomic_DNA"/>
</dbReference>
<dbReference type="RefSeq" id="XP_044569626.1">
    <property type="nucleotide sequence ID" value="XM_044711939.1"/>
</dbReference>
<comment type="caution">
    <text evidence="2">The sequence shown here is derived from an EMBL/GenBank/DDBJ whole genome shotgun (WGS) entry which is preliminary data.</text>
</comment>
<dbReference type="InterPro" id="IPR029787">
    <property type="entry name" value="Nucleotide_cyclase"/>
</dbReference>
<dbReference type="PROSITE" id="PS50125">
    <property type="entry name" value="GUANYLATE_CYCLASE_2"/>
    <property type="match status" value="1"/>
</dbReference>
<accession>A0A6A5C3D5</accession>
<dbReference type="VEuPathDB" id="AmoebaDB:NfTy_032040"/>
<organism evidence="2 3">
    <name type="scientific">Naegleria fowleri</name>
    <name type="common">Brain eating amoeba</name>
    <dbReference type="NCBI Taxonomy" id="5763"/>
    <lineage>
        <taxon>Eukaryota</taxon>
        <taxon>Discoba</taxon>
        <taxon>Heterolobosea</taxon>
        <taxon>Tetramitia</taxon>
        <taxon>Eutetramitia</taxon>
        <taxon>Vahlkampfiidae</taxon>
        <taxon>Naegleria</taxon>
    </lineage>
</organism>
<keyword evidence="3" id="KW-1185">Reference proteome</keyword>
<feature type="domain" description="Guanylate cyclase" evidence="1">
    <location>
        <begin position="19"/>
        <end position="88"/>
    </location>
</feature>
<evidence type="ECO:0000259" key="1">
    <source>
        <dbReference type="PROSITE" id="PS50125"/>
    </source>
</evidence>
<dbReference type="Proteomes" id="UP000444721">
    <property type="component" value="Unassembled WGS sequence"/>
</dbReference>
<dbReference type="Pfam" id="PF00211">
    <property type="entry name" value="Guanylate_cyc"/>
    <property type="match status" value="1"/>
</dbReference>
<reference evidence="2 3" key="1">
    <citation type="journal article" date="2019" name="Sci. Rep.">
        <title>Nanopore sequencing improves the draft genome of the human pathogenic amoeba Naegleria fowleri.</title>
        <authorList>
            <person name="Liechti N."/>
            <person name="Schurch N."/>
            <person name="Bruggmann R."/>
            <person name="Wittwer M."/>
        </authorList>
    </citation>
    <scope>NUCLEOTIDE SEQUENCE [LARGE SCALE GENOMIC DNA]</scope>
    <source>
        <strain evidence="2 3">ATCC 30894</strain>
    </source>
</reference>
<sequence length="228" mass="26052">MEGTVMAFWNDKSFECANHEIYACRAALEIIEQLKTMETLWKTRGGYPKLHVHVGINSGEMFCGCMGSLSRVSYTVIGDNVNVASRLQHVAEHISWHIVIGSHTYHVVRPHFVCLFVDFIKLKGKKRPILVYALKCFSKEASELDRKLEKDLDASKHYLAKGEYYHVRQVCEKFIEIDEKCPIPRYLLNRVSVAKAETEERVLSIWIISSRSDSLSSSSIASQLEVIK</sequence>
<dbReference type="GO" id="GO:0035556">
    <property type="term" value="P:intracellular signal transduction"/>
    <property type="evidence" value="ECO:0007669"/>
    <property type="project" value="InterPro"/>
</dbReference>
<dbReference type="GO" id="GO:0009190">
    <property type="term" value="P:cyclic nucleotide biosynthetic process"/>
    <property type="evidence" value="ECO:0007669"/>
    <property type="project" value="InterPro"/>
</dbReference>
<dbReference type="VEuPathDB" id="AmoebaDB:FDP41_000812"/>
<name>A0A6A5C3D5_NAEFO</name>
<dbReference type="VEuPathDB" id="AmoebaDB:NF0103090"/>
<dbReference type="CDD" id="cd07302">
    <property type="entry name" value="CHD"/>
    <property type="match status" value="1"/>
</dbReference>